<evidence type="ECO:0000313" key="2">
    <source>
        <dbReference type="Proteomes" id="UP000240708"/>
    </source>
</evidence>
<dbReference type="Proteomes" id="UP000240708">
    <property type="component" value="Unassembled WGS sequence"/>
</dbReference>
<reference evidence="1 2" key="1">
    <citation type="submission" date="2018-03" db="EMBL/GenBank/DDBJ databases">
        <title>Genomic Encyclopedia of Archaeal and Bacterial Type Strains, Phase II (KMG-II): from individual species to whole genera.</title>
        <authorList>
            <person name="Goeker M."/>
        </authorList>
    </citation>
    <scope>NUCLEOTIDE SEQUENCE [LARGE SCALE GENOMIC DNA]</scope>
    <source>
        <strain evidence="1 2">DSM 28057</strain>
    </source>
</reference>
<keyword evidence="2" id="KW-1185">Reference proteome</keyword>
<dbReference type="RefSeq" id="WP_106567562.1">
    <property type="nucleotide sequence ID" value="NZ_PYGF01000006.1"/>
</dbReference>
<dbReference type="AlphaFoldDB" id="A0A2P8E358"/>
<dbReference type="EMBL" id="PYGF01000006">
    <property type="protein sequence ID" value="PSL03886.1"/>
    <property type="molecule type" value="Genomic_DNA"/>
</dbReference>
<proteinExistence type="predicted"/>
<sequence>MKNSKSTEQLLQGIHLMEEGLKKVRTEIGKLDDPWLDDYSAILQNRLEVLKTGIEVEVIEVD</sequence>
<organism evidence="1 2">
    <name type="scientific">Cecembia rubra</name>
    <dbReference type="NCBI Taxonomy" id="1485585"/>
    <lineage>
        <taxon>Bacteria</taxon>
        <taxon>Pseudomonadati</taxon>
        <taxon>Bacteroidota</taxon>
        <taxon>Cytophagia</taxon>
        <taxon>Cytophagales</taxon>
        <taxon>Cyclobacteriaceae</taxon>
        <taxon>Cecembia</taxon>
    </lineage>
</organism>
<gene>
    <name evidence="1" type="ORF">CLV48_106126</name>
</gene>
<name>A0A2P8E358_9BACT</name>
<evidence type="ECO:0000313" key="1">
    <source>
        <dbReference type="EMBL" id="PSL03886.1"/>
    </source>
</evidence>
<accession>A0A2P8E358</accession>
<protein>
    <submittedName>
        <fullName evidence="1">Uncharacterized protein</fullName>
    </submittedName>
</protein>
<comment type="caution">
    <text evidence="1">The sequence shown here is derived from an EMBL/GenBank/DDBJ whole genome shotgun (WGS) entry which is preliminary data.</text>
</comment>